<feature type="transmembrane region" description="Helical" evidence="1">
    <location>
        <begin position="126"/>
        <end position="147"/>
    </location>
</feature>
<feature type="domain" description="Acyltransferase 3" evidence="2">
    <location>
        <begin position="7"/>
        <end position="328"/>
    </location>
</feature>
<gene>
    <name evidence="3" type="ORF">OM944_02100</name>
</gene>
<dbReference type="InterPro" id="IPR050623">
    <property type="entry name" value="Glucan_succinyl_AcylTrfase"/>
</dbReference>
<keyword evidence="1" id="KW-1133">Transmembrane helix</keyword>
<dbReference type="EMBL" id="CP110226">
    <property type="protein sequence ID" value="UZD23286.1"/>
    <property type="molecule type" value="Genomic_DNA"/>
</dbReference>
<feature type="transmembrane region" description="Helical" evidence="1">
    <location>
        <begin position="53"/>
        <end position="75"/>
    </location>
</feature>
<dbReference type="Pfam" id="PF01757">
    <property type="entry name" value="Acyl_transf_3"/>
    <property type="match status" value="1"/>
</dbReference>
<evidence type="ECO:0000313" key="3">
    <source>
        <dbReference type="EMBL" id="UZD23286.1"/>
    </source>
</evidence>
<keyword evidence="4" id="KW-1185">Reference proteome</keyword>
<reference evidence="3" key="1">
    <citation type="submission" date="2022-10" db="EMBL/GenBank/DDBJ databases">
        <title>Algoriphagus sp. a novel bacteria isolate from halophytes salicornia europaea.</title>
        <authorList>
            <person name="Peng Y."/>
            <person name="Jiang L."/>
            <person name="Lee J."/>
        </authorList>
    </citation>
    <scope>NUCLEOTIDE SEQUENCE</scope>
    <source>
        <strain evidence="3">TR-M5</strain>
    </source>
</reference>
<feature type="transmembrane region" description="Helical" evidence="1">
    <location>
        <begin position="309"/>
        <end position="331"/>
    </location>
</feature>
<feature type="transmembrane region" description="Helical" evidence="1">
    <location>
        <begin position="248"/>
        <end position="270"/>
    </location>
</feature>
<dbReference type="Proteomes" id="UP001163156">
    <property type="component" value="Chromosome"/>
</dbReference>
<accession>A0ABY6MHM4</accession>
<name>A0ABY6MHM4_9BACT</name>
<feature type="transmembrane region" description="Helical" evidence="1">
    <location>
        <begin position="12"/>
        <end position="33"/>
    </location>
</feature>
<feature type="transmembrane region" description="Helical" evidence="1">
    <location>
        <begin position="192"/>
        <end position="213"/>
    </location>
</feature>
<dbReference type="PANTHER" id="PTHR36927">
    <property type="entry name" value="BLR4337 PROTEIN"/>
    <property type="match status" value="1"/>
</dbReference>
<feature type="transmembrane region" description="Helical" evidence="1">
    <location>
        <begin position="225"/>
        <end position="242"/>
    </location>
</feature>
<sequence length="378" mass="43997">MTTHRRYDIDWLRVIAIGLLLIYHIAIVFQPWAMFLGFIKSNELMEDLWKPMTILNVWRIPFLFFVSGMGVYFAIQRRNWKQLMKERGRRILIPFLFGMLAIVPLHFLVFQHYYGLPIGYYPHPAHLWFLGNIFIYVTVLLPVFFYLKRAGRVQHYLSQFMSNPIGPLSLSVLFALETIVVQPQVFELYAMTWHGFFLGLLAFFCGFLCVYSGKSFWKTVMEWKWFYLALAMAFYLVRWKVLNLQSPSYLLAIESNCWILAIFGMGYQYLNQPSKVLNYLSEAAYPIYIIHMVVLYAGGLFILPLEIPVFLKFILIVAFTGIGCLGIYELLIRRNSLLRPFFGLKVAPKAKIVMEGEKAGTSGTAVENQKNQESTAFH</sequence>
<evidence type="ECO:0000259" key="2">
    <source>
        <dbReference type="Pfam" id="PF01757"/>
    </source>
</evidence>
<keyword evidence="3" id="KW-0808">Transferase</keyword>
<keyword evidence="3" id="KW-0012">Acyltransferase</keyword>
<feature type="transmembrane region" description="Helical" evidence="1">
    <location>
        <begin position="282"/>
        <end position="303"/>
    </location>
</feature>
<dbReference type="GO" id="GO:0016746">
    <property type="term" value="F:acyltransferase activity"/>
    <property type="evidence" value="ECO:0007669"/>
    <property type="project" value="UniProtKB-KW"/>
</dbReference>
<proteinExistence type="predicted"/>
<keyword evidence="1" id="KW-0812">Transmembrane</keyword>
<feature type="transmembrane region" description="Helical" evidence="1">
    <location>
        <begin position="168"/>
        <end position="186"/>
    </location>
</feature>
<dbReference type="PANTHER" id="PTHR36927:SF3">
    <property type="entry name" value="GLUCANS BIOSYNTHESIS PROTEIN C"/>
    <property type="match status" value="1"/>
</dbReference>
<dbReference type="RefSeq" id="WP_264809825.1">
    <property type="nucleotide sequence ID" value="NZ_CP110226.1"/>
</dbReference>
<organism evidence="3 4">
    <name type="scientific">Algoriphagus halophytocola</name>
    <dbReference type="NCBI Taxonomy" id="2991499"/>
    <lineage>
        <taxon>Bacteria</taxon>
        <taxon>Pseudomonadati</taxon>
        <taxon>Bacteroidota</taxon>
        <taxon>Cytophagia</taxon>
        <taxon>Cytophagales</taxon>
        <taxon>Cyclobacteriaceae</taxon>
        <taxon>Algoriphagus</taxon>
    </lineage>
</organism>
<dbReference type="InterPro" id="IPR002656">
    <property type="entry name" value="Acyl_transf_3_dom"/>
</dbReference>
<feature type="transmembrane region" description="Helical" evidence="1">
    <location>
        <begin position="95"/>
        <end position="114"/>
    </location>
</feature>
<protein>
    <submittedName>
        <fullName evidence="3">Acyltransferase family protein</fullName>
    </submittedName>
</protein>
<evidence type="ECO:0000256" key="1">
    <source>
        <dbReference type="SAM" id="Phobius"/>
    </source>
</evidence>
<evidence type="ECO:0000313" key="4">
    <source>
        <dbReference type="Proteomes" id="UP001163156"/>
    </source>
</evidence>
<keyword evidence="1" id="KW-0472">Membrane</keyword>